<dbReference type="SUPFAM" id="SSF46565">
    <property type="entry name" value="Chaperone J-domain"/>
    <property type="match status" value="1"/>
</dbReference>
<dbReference type="GO" id="GO:0003677">
    <property type="term" value="F:DNA binding"/>
    <property type="evidence" value="ECO:0007669"/>
    <property type="project" value="UniProtKB-KW"/>
</dbReference>
<evidence type="ECO:0000256" key="3">
    <source>
        <dbReference type="ARBA" id="ARBA00023186"/>
    </source>
</evidence>
<reference evidence="5" key="1">
    <citation type="submission" date="2016-10" db="EMBL/GenBank/DDBJ databases">
        <title>Sequence of Gallionella enrichment culture.</title>
        <authorList>
            <person name="Poehlein A."/>
            <person name="Muehling M."/>
            <person name="Daniel R."/>
        </authorList>
    </citation>
    <scope>NUCLEOTIDE SEQUENCE</scope>
</reference>
<dbReference type="PROSITE" id="PS00636">
    <property type="entry name" value="DNAJ_1"/>
    <property type="match status" value="1"/>
</dbReference>
<keyword evidence="1" id="KW-0963">Cytoplasm</keyword>
<evidence type="ECO:0000256" key="1">
    <source>
        <dbReference type="ARBA" id="ARBA00022490"/>
    </source>
</evidence>
<dbReference type="PROSITE" id="PS50076">
    <property type="entry name" value="DNAJ_2"/>
    <property type="match status" value="1"/>
</dbReference>
<dbReference type="InterPro" id="IPR036869">
    <property type="entry name" value="J_dom_sf"/>
</dbReference>
<protein>
    <submittedName>
        <fullName evidence="5">Curved DNA-binding protein</fullName>
    </submittedName>
</protein>
<dbReference type="Gene3D" id="1.10.287.110">
    <property type="entry name" value="DnaJ domain"/>
    <property type="match status" value="1"/>
</dbReference>
<sequence length="315" mass="34283">MEYKDYYKIMGVARDATQDEIKRAYRLLARKYHPDVSKEPDAEARFKEVGEANEVLKDPEKRAAYDKLGADWKAGQDFRPPPDWNTGFEFSGGGFTGGDAAQFSDFFESLYGQGFGAGSSRRAQPHAKGEDHHARVMIDLEDAYTGAVRTITLQAPEVDAQGRVAMRERKLNVSIPRGIRAGQHIRLAGQGAPGLGAGKSGDLFLEIEFRPHPYYRVEKHDVYLDLPVAPWEAALGASLNVPTPGGVVEIKIPAGAAAGSKLRLKGRGIPSGTPGDLYAVLKIALPPAADEAAKEVYRNMAGQFKSFNPRSKLGV</sequence>
<dbReference type="CDD" id="cd10747">
    <property type="entry name" value="DnaJ_C"/>
    <property type="match status" value="1"/>
</dbReference>
<dbReference type="SMART" id="SM00271">
    <property type="entry name" value="DnaJ"/>
    <property type="match status" value="1"/>
</dbReference>
<feature type="domain" description="J" evidence="4">
    <location>
        <begin position="5"/>
        <end position="69"/>
    </location>
</feature>
<dbReference type="Gene3D" id="2.60.260.20">
    <property type="entry name" value="Urease metallochaperone UreE, N-terminal domain"/>
    <property type="match status" value="2"/>
</dbReference>
<keyword evidence="2 5" id="KW-0238">DNA-binding</keyword>
<evidence type="ECO:0000256" key="2">
    <source>
        <dbReference type="ARBA" id="ARBA00023125"/>
    </source>
</evidence>
<dbReference type="EMBL" id="MLJW01000003">
    <property type="protein sequence ID" value="OIR18396.1"/>
    <property type="molecule type" value="Genomic_DNA"/>
</dbReference>
<dbReference type="Pfam" id="PF00226">
    <property type="entry name" value="DnaJ"/>
    <property type="match status" value="1"/>
</dbReference>
<comment type="caution">
    <text evidence="5">The sequence shown here is derived from an EMBL/GenBank/DDBJ whole genome shotgun (WGS) entry which is preliminary data.</text>
</comment>
<dbReference type="GO" id="GO:0005737">
    <property type="term" value="C:cytoplasm"/>
    <property type="evidence" value="ECO:0007669"/>
    <property type="project" value="TreeGrafter"/>
</dbReference>
<dbReference type="InterPro" id="IPR018253">
    <property type="entry name" value="DnaJ_domain_CS"/>
</dbReference>
<dbReference type="GO" id="GO:0042026">
    <property type="term" value="P:protein refolding"/>
    <property type="evidence" value="ECO:0007669"/>
    <property type="project" value="TreeGrafter"/>
</dbReference>
<dbReference type="Pfam" id="PF01556">
    <property type="entry name" value="DnaJ_C"/>
    <property type="match status" value="1"/>
</dbReference>
<gene>
    <name evidence="5" type="primary">cbpA_1</name>
    <name evidence="5" type="ORF">GALL_17250</name>
</gene>
<organism evidence="5">
    <name type="scientific">mine drainage metagenome</name>
    <dbReference type="NCBI Taxonomy" id="410659"/>
    <lineage>
        <taxon>unclassified sequences</taxon>
        <taxon>metagenomes</taxon>
        <taxon>ecological metagenomes</taxon>
    </lineage>
</organism>
<dbReference type="PANTHER" id="PTHR43096">
    <property type="entry name" value="DNAJ HOMOLOG 1, MITOCHONDRIAL-RELATED"/>
    <property type="match status" value="1"/>
</dbReference>
<dbReference type="FunFam" id="2.60.260.20:FF:000008">
    <property type="entry name" value="Curved DNA-binding protein"/>
    <property type="match status" value="1"/>
</dbReference>
<dbReference type="PANTHER" id="PTHR43096:SF52">
    <property type="entry name" value="DNAJ HOMOLOG 1, MITOCHONDRIAL-RELATED"/>
    <property type="match status" value="1"/>
</dbReference>
<dbReference type="SUPFAM" id="SSF49493">
    <property type="entry name" value="HSP40/DnaJ peptide-binding domain"/>
    <property type="match status" value="2"/>
</dbReference>
<dbReference type="PRINTS" id="PR00625">
    <property type="entry name" value="JDOMAIN"/>
</dbReference>
<dbReference type="GO" id="GO:0051082">
    <property type="term" value="F:unfolded protein binding"/>
    <property type="evidence" value="ECO:0007669"/>
    <property type="project" value="InterPro"/>
</dbReference>
<dbReference type="InterPro" id="IPR001623">
    <property type="entry name" value="DnaJ_domain"/>
</dbReference>
<dbReference type="AlphaFoldDB" id="A0A1J5TX52"/>
<name>A0A1J5TX52_9ZZZZ</name>
<proteinExistence type="predicted"/>
<evidence type="ECO:0000259" key="4">
    <source>
        <dbReference type="PROSITE" id="PS50076"/>
    </source>
</evidence>
<keyword evidence="3" id="KW-0143">Chaperone</keyword>
<dbReference type="InterPro" id="IPR002939">
    <property type="entry name" value="DnaJ_C"/>
</dbReference>
<dbReference type="InterPro" id="IPR008971">
    <property type="entry name" value="HSP40/DnaJ_pept-bd"/>
</dbReference>
<dbReference type="CDD" id="cd06257">
    <property type="entry name" value="DnaJ"/>
    <property type="match status" value="1"/>
</dbReference>
<accession>A0A1J5TX52</accession>
<evidence type="ECO:0000313" key="5">
    <source>
        <dbReference type="EMBL" id="OIR18396.1"/>
    </source>
</evidence>